<dbReference type="Proteomes" id="UP001303115">
    <property type="component" value="Unassembled WGS sequence"/>
</dbReference>
<name>A0AAN6PAI8_9PEZI</name>
<keyword evidence="3" id="KW-1185">Reference proteome</keyword>
<dbReference type="InterPro" id="IPR052973">
    <property type="entry name" value="Fungal_sec-metab_reg_TF"/>
</dbReference>
<gene>
    <name evidence="2" type="ORF">C8A01DRAFT_19292</name>
</gene>
<evidence type="ECO:0000313" key="2">
    <source>
        <dbReference type="EMBL" id="KAK4033830.1"/>
    </source>
</evidence>
<dbReference type="EMBL" id="MU854508">
    <property type="protein sequence ID" value="KAK4033830.1"/>
    <property type="molecule type" value="Genomic_DNA"/>
</dbReference>
<evidence type="ECO:0000313" key="3">
    <source>
        <dbReference type="Proteomes" id="UP001303115"/>
    </source>
</evidence>
<reference evidence="3" key="1">
    <citation type="journal article" date="2023" name="Mol. Phylogenet. Evol.">
        <title>Genome-scale phylogeny and comparative genomics of the fungal order Sordariales.</title>
        <authorList>
            <person name="Hensen N."/>
            <person name="Bonometti L."/>
            <person name="Westerberg I."/>
            <person name="Brannstrom I.O."/>
            <person name="Guillou S."/>
            <person name="Cros-Aarteil S."/>
            <person name="Calhoun S."/>
            <person name="Haridas S."/>
            <person name="Kuo A."/>
            <person name="Mondo S."/>
            <person name="Pangilinan J."/>
            <person name="Riley R."/>
            <person name="LaButti K."/>
            <person name="Andreopoulos B."/>
            <person name="Lipzen A."/>
            <person name="Chen C."/>
            <person name="Yan M."/>
            <person name="Daum C."/>
            <person name="Ng V."/>
            <person name="Clum A."/>
            <person name="Steindorff A."/>
            <person name="Ohm R.A."/>
            <person name="Martin F."/>
            <person name="Silar P."/>
            <person name="Natvig D.O."/>
            <person name="Lalanne C."/>
            <person name="Gautier V."/>
            <person name="Ament-Velasquez S.L."/>
            <person name="Kruys A."/>
            <person name="Hutchinson M.I."/>
            <person name="Powell A.J."/>
            <person name="Barry K."/>
            <person name="Miller A.N."/>
            <person name="Grigoriev I.V."/>
            <person name="Debuchy R."/>
            <person name="Gladieux P."/>
            <person name="Hiltunen Thoren M."/>
            <person name="Johannesson H."/>
        </authorList>
    </citation>
    <scope>NUCLEOTIDE SEQUENCE [LARGE SCALE GENOMIC DNA]</scope>
    <source>
        <strain evidence="3">CBS 284.82</strain>
    </source>
</reference>
<comment type="caution">
    <text evidence="2">The sequence shown here is derived from an EMBL/GenBank/DDBJ whole genome shotgun (WGS) entry which is preliminary data.</text>
</comment>
<dbReference type="PANTHER" id="PTHR35392">
    <property type="entry name" value="ZN(II)2CYS6 TRANSCRIPTION FACTOR (EUROFUNG)-RELATED-RELATED"/>
    <property type="match status" value="1"/>
</dbReference>
<sequence>MEHPSPESGSAFRFGEGEIIADSLWDPADSTFIESLFAPAPEPVHRVDGVGNPSADLAVSPPTCRSQAARAVPRVRPGIDLISSPFPDAEPRWSGLAPVAAQQPAPVPPSTLSNIARQFYAANVSSRSRRTSLSMQLPSAADGFYPAGHVAAALNPPFPVNANAAYPPLDGPVNLGSLPTLGLPHPQPSFDPVSLLSTGFFAQWTPSAGSGVNQTPGGHLSFPLSPLDVGTTFDSFNGSSGPRLNDSNASSWTRNYYPLSPTSHISDDPVDHDYRRRASTAARNATVPKAITVPNPPPTKARRSTCPPKSPPTDLAFVQYKPPNTTEAKSSKKRPALEEIAPQGMASRTLRQVLVHDDDGKVKGTMMTFGNRVKRRAVFSEEKRLQTAEARKKGCDLAQKQSLYVSCTLCTEHKIYKNAPRHPCFKTTLADILFFRSGPAANEPFFTKRTMVYDLADLSKPDVPARMLKLTQHIGHHQLTVYASEFMPSPADVVSYKWHDRSGQSHELKMPHFCLTNMEKIHRHFRQYIDSAKWSYLTSLETEDELDSLVADSLDLWAISRMIEIPWQMCGPDTLGVDLVTDPTSPQRGRVPIPPMMDTQLDQIVIQFILTPLRERVVEKFEQLITPAKRDAWWEVYLSAFILLNHIERLARHSVSHARTHTMPGKYSNIPFLEAVFHTAKSILARFHFVCNGSVPLKLDWTSPRVAAMATLEPGQVAFMQRTQAMIATRGILTHSIPPCPGP</sequence>
<evidence type="ECO:0000256" key="1">
    <source>
        <dbReference type="SAM" id="MobiDB-lite"/>
    </source>
</evidence>
<accession>A0AAN6PAI8</accession>
<organism evidence="2 3">
    <name type="scientific">Parachaetomium inaequale</name>
    <dbReference type="NCBI Taxonomy" id="2588326"/>
    <lineage>
        <taxon>Eukaryota</taxon>
        <taxon>Fungi</taxon>
        <taxon>Dikarya</taxon>
        <taxon>Ascomycota</taxon>
        <taxon>Pezizomycotina</taxon>
        <taxon>Sordariomycetes</taxon>
        <taxon>Sordariomycetidae</taxon>
        <taxon>Sordariales</taxon>
        <taxon>Chaetomiaceae</taxon>
        <taxon>Parachaetomium</taxon>
    </lineage>
</organism>
<dbReference type="PANTHER" id="PTHR35392:SF3">
    <property type="entry name" value="ZN(2)-C6 FUNGAL-TYPE DOMAIN-CONTAINING PROTEIN"/>
    <property type="match status" value="1"/>
</dbReference>
<protein>
    <submittedName>
        <fullName evidence="2">Uncharacterized protein</fullName>
    </submittedName>
</protein>
<proteinExistence type="predicted"/>
<feature type="region of interest" description="Disordered" evidence="1">
    <location>
        <begin position="289"/>
        <end position="315"/>
    </location>
</feature>
<dbReference type="AlphaFoldDB" id="A0AAN6PAI8"/>